<dbReference type="OrthoDB" id="20303at2759"/>
<evidence type="ECO:0000256" key="8">
    <source>
        <dbReference type="ARBA" id="ARBA00022824"/>
    </source>
</evidence>
<evidence type="ECO:0000256" key="11">
    <source>
        <dbReference type="ARBA" id="ARBA00023065"/>
    </source>
</evidence>
<evidence type="ECO:0000256" key="9">
    <source>
        <dbReference type="ARBA" id="ARBA00022837"/>
    </source>
</evidence>
<protein>
    <recommendedName>
        <fullName evidence="3">Store-operated calcium entry-associated regulatory factor</fullName>
    </recommendedName>
    <alternativeName>
        <fullName evidence="13">Transmembrane protein 66</fullName>
    </alternativeName>
</protein>
<keyword evidence="9" id="KW-0106">Calcium</keyword>
<feature type="chain" id="PRO_5005582979" description="Store-operated calcium entry-associated regulatory factor" evidence="14">
    <location>
        <begin position="33"/>
        <end position="246"/>
    </location>
</feature>
<feature type="signal peptide" evidence="14">
    <location>
        <begin position="1"/>
        <end position="32"/>
    </location>
</feature>
<evidence type="ECO:0000256" key="1">
    <source>
        <dbReference type="ARBA" id="ARBA00004115"/>
    </source>
</evidence>
<keyword evidence="12" id="KW-0472">Membrane</keyword>
<keyword evidence="7 14" id="KW-0732">Signal</keyword>
<dbReference type="InterPro" id="IPR009567">
    <property type="entry name" value="SARAF"/>
</dbReference>
<dbReference type="STRING" id="37653.A0A0L8GAH6"/>
<organism evidence="15">
    <name type="scientific">Octopus bimaculoides</name>
    <name type="common">California two-spotted octopus</name>
    <dbReference type="NCBI Taxonomy" id="37653"/>
    <lineage>
        <taxon>Eukaryota</taxon>
        <taxon>Metazoa</taxon>
        <taxon>Spiralia</taxon>
        <taxon>Lophotrochozoa</taxon>
        <taxon>Mollusca</taxon>
        <taxon>Cephalopoda</taxon>
        <taxon>Coleoidea</taxon>
        <taxon>Octopodiformes</taxon>
        <taxon>Octopoda</taxon>
        <taxon>Incirrata</taxon>
        <taxon>Octopodidae</taxon>
        <taxon>Octopus</taxon>
    </lineage>
</organism>
<evidence type="ECO:0000256" key="6">
    <source>
        <dbReference type="ARBA" id="ARBA00022692"/>
    </source>
</evidence>
<keyword evidence="8" id="KW-0256">Endoplasmic reticulum</keyword>
<dbReference type="Pfam" id="PF06682">
    <property type="entry name" value="SARAF"/>
    <property type="match status" value="1"/>
</dbReference>
<evidence type="ECO:0000256" key="3">
    <source>
        <dbReference type="ARBA" id="ARBA00016584"/>
    </source>
</evidence>
<dbReference type="GO" id="GO:0005789">
    <property type="term" value="C:endoplasmic reticulum membrane"/>
    <property type="evidence" value="ECO:0007669"/>
    <property type="project" value="UniProtKB-SubCell"/>
</dbReference>
<evidence type="ECO:0000256" key="7">
    <source>
        <dbReference type="ARBA" id="ARBA00022729"/>
    </source>
</evidence>
<keyword evidence="6" id="KW-0812">Transmembrane</keyword>
<keyword evidence="5" id="KW-0109">Calcium transport</keyword>
<evidence type="ECO:0000313" key="15">
    <source>
        <dbReference type="EMBL" id="KOF74032.1"/>
    </source>
</evidence>
<dbReference type="PANTHER" id="PTHR15929">
    <property type="entry name" value="STORE-OPERATED CALCIUM ENTRY-ASSOCIATED REGULATORY FACTOR"/>
    <property type="match status" value="1"/>
</dbReference>
<dbReference type="GO" id="GO:0006816">
    <property type="term" value="P:calcium ion transport"/>
    <property type="evidence" value="ECO:0007669"/>
    <property type="project" value="UniProtKB-KW"/>
</dbReference>
<dbReference type="GO" id="GO:2001256">
    <property type="term" value="P:regulation of store-operated calcium entry"/>
    <property type="evidence" value="ECO:0007669"/>
    <property type="project" value="InterPro"/>
</dbReference>
<evidence type="ECO:0000256" key="10">
    <source>
        <dbReference type="ARBA" id="ARBA00022989"/>
    </source>
</evidence>
<comment type="similarity">
    <text evidence="2">Belongs to the SARAF family.</text>
</comment>
<keyword evidence="11" id="KW-0406">Ion transport</keyword>
<proteinExistence type="inferred from homology"/>
<name>A0A0L8GAH6_OCTBM</name>
<accession>A0A0L8GAH6</accession>
<keyword evidence="4" id="KW-0813">Transport</keyword>
<evidence type="ECO:0000256" key="14">
    <source>
        <dbReference type="SAM" id="SignalP"/>
    </source>
</evidence>
<evidence type="ECO:0000256" key="12">
    <source>
        <dbReference type="ARBA" id="ARBA00023136"/>
    </source>
</evidence>
<evidence type="ECO:0000256" key="2">
    <source>
        <dbReference type="ARBA" id="ARBA00006833"/>
    </source>
</evidence>
<comment type="subcellular location">
    <subcellularLocation>
        <location evidence="1">Endoplasmic reticulum membrane</location>
        <topology evidence="1">Single-pass type I membrane protein</topology>
    </subcellularLocation>
</comment>
<evidence type="ECO:0000256" key="13">
    <source>
        <dbReference type="ARBA" id="ARBA00031116"/>
    </source>
</evidence>
<keyword evidence="10" id="KW-1133">Transmembrane helix</keyword>
<evidence type="ECO:0000256" key="4">
    <source>
        <dbReference type="ARBA" id="ARBA00022448"/>
    </source>
</evidence>
<dbReference type="EMBL" id="KQ422894">
    <property type="protein sequence ID" value="KOF74032.1"/>
    <property type="molecule type" value="Genomic_DNA"/>
</dbReference>
<gene>
    <name evidence="15" type="ORF">OCBIM_22036908mg</name>
</gene>
<sequence length="246" mass="28103">MMTSFTPSRRSELIYFFAFAFVSLTSLHETEGERILLKDVKVISLYQNQMTTARRLTPVPQLKCIGGSAGCQAFVPKQVHCYNKGLDGDNILWDCKTNMDKKYRFGHLAISCEGFDYSDDPYILAHSCGLEYTINNGVENNHREYEDSRSDPVFDFFCIILFVLLAKMIYSWQPNIFSTSKNNSSNIDKQHTNTPKPPLIAAPSATNTVQPPLQHFRNFRIRPHQILSCVIRPTKQGMNRNPRPDA</sequence>
<reference evidence="15" key="1">
    <citation type="submission" date="2015-07" db="EMBL/GenBank/DDBJ databases">
        <title>MeaNS - Measles Nucleotide Surveillance Program.</title>
        <authorList>
            <person name="Tran T."/>
            <person name="Druce J."/>
        </authorList>
    </citation>
    <scope>NUCLEOTIDE SEQUENCE</scope>
    <source>
        <strain evidence="15">UCB-OBI-ISO-001</strain>
        <tissue evidence="15">Gonad</tissue>
    </source>
</reference>
<dbReference type="AlphaFoldDB" id="A0A0L8GAH6"/>
<evidence type="ECO:0000256" key="5">
    <source>
        <dbReference type="ARBA" id="ARBA00022568"/>
    </source>
</evidence>
<dbReference type="PANTHER" id="PTHR15929:SF0">
    <property type="entry name" value="STORE-OPERATED CALCIUM ENTRY-ASSOCIATED REGULATORY FACTOR"/>
    <property type="match status" value="1"/>
</dbReference>